<sequence length="177" mass="20438">MSLFKSTKKEEHCPDCGAILQIKQGKRGLFLGCSNYPKCEYIKPLQQHYHVVKTLEESCPECGHLLQIKQGHLGMFIGCSNYPTCHFIVHEQQEESEEVNFLCPECKQYQLIARKGRAGKMFYGCRGYPQCKFTLTHKPVLKTCPQCHCTLATQKKEGYYQCANKHCQHIFKEEPNE</sequence>
<gene>
    <name evidence="2" type="ORF">DDU33_00010</name>
</gene>
<dbReference type="Proteomes" id="UP000244920">
    <property type="component" value="Chromosome"/>
</dbReference>
<dbReference type="AlphaFoldDB" id="A0A2U8FG81"/>
<dbReference type="KEGG" id="apor:DDU33_00010"/>
<organism evidence="2 3">
    <name type="scientific">Actinobacillus porcitonsillarum</name>
    <dbReference type="NCBI Taxonomy" id="189834"/>
    <lineage>
        <taxon>Bacteria</taxon>
        <taxon>Pseudomonadati</taxon>
        <taxon>Pseudomonadota</taxon>
        <taxon>Gammaproteobacteria</taxon>
        <taxon>Pasteurellales</taxon>
        <taxon>Pasteurellaceae</taxon>
        <taxon>Actinobacillus</taxon>
    </lineage>
</organism>
<dbReference type="InterPro" id="IPR013498">
    <property type="entry name" value="Topo_IA_Znf"/>
</dbReference>
<dbReference type="PANTHER" id="PTHR42785:SF1">
    <property type="entry name" value="DNA TOPOISOMERASE"/>
    <property type="match status" value="1"/>
</dbReference>
<keyword evidence="3" id="KW-1185">Reference proteome</keyword>
<protein>
    <recommendedName>
        <fullName evidence="1">DNA topoisomerase type IA zn finger domain-containing protein</fullName>
    </recommendedName>
</protein>
<evidence type="ECO:0000259" key="1">
    <source>
        <dbReference type="Pfam" id="PF01396"/>
    </source>
</evidence>
<feature type="domain" description="DNA topoisomerase type IA zn finger" evidence="1">
    <location>
        <begin position="103"/>
        <end position="139"/>
    </location>
</feature>
<evidence type="ECO:0000313" key="2">
    <source>
        <dbReference type="EMBL" id="AWI49978.1"/>
    </source>
</evidence>
<dbReference type="SUPFAM" id="SSF57783">
    <property type="entry name" value="Zinc beta-ribbon"/>
    <property type="match status" value="3"/>
</dbReference>
<name>A0A2U8FG81_9PAST</name>
<dbReference type="GO" id="GO:0003917">
    <property type="term" value="F:DNA topoisomerase type I (single strand cut, ATP-independent) activity"/>
    <property type="evidence" value="ECO:0007669"/>
    <property type="project" value="InterPro"/>
</dbReference>
<dbReference type="GO" id="GO:0003677">
    <property type="term" value="F:DNA binding"/>
    <property type="evidence" value="ECO:0007669"/>
    <property type="project" value="InterPro"/>
</dbReference>
<dbReference type="PANTHER" id="PTHR42785">
    <property type="entry name" value="DNA TOPOISOMERASE, TYPE IA, CORE"/>
    <property type="match status" value="1"/>
</dbReference>
<dbReference type="EMBL" id="CP029206">
    <property type="protein sequence ID" value="AWI49978.1"/>
    <property type="molecule type" value="Genomic_DNA"/>
</dbReference>
<dbReference type="Pfam" id="PF01396">
    <property type="entry name" value="Zn_ribbon_Top1"/>
    <property type="match status" value="3"/>
</dbReference>
<dbReference type="InterPro" id="IPR000380">
    <property type="entry name" value="Topo_IA"/>
</dbReference>
<dbReference type="GO" id="GO:0005694">
    <property type="term" value="C:chromosome"/>
    <property type="evidence" value="ECO:0007669"/>
    <property type="project" value="InterPro"/>
</dbReference>
<feature type="domain" description="DNA topoisomerase type IA zn finger" evidence="1">
    <location>
        <begin position="11"/>
        <end position="47"/>
    </location>
</feature>
<dbReference type="Gene3D" id="3.30.65.10">
    <property type="entry name" value="Bacterial Topoisomerase I, domain 1"/>
    <property type="match status" value="2"/>
</dbReference>
<evidence type="ECO:0000313" key="3">
    <source>
        <dbReference type="Proteomes" id="UP000244920"/>
    </source>
</evidence>
<accession>A0A2U8FG81</accession>
<feature type="domain" description="DNA topoisomerase type IA zn finger" evidence="1">
    <location>
        <begin position="57"/>
        <end position="92"/>
    </location>
</feature>
<dbReference type="RefSeq" id="WP_108922310.1">
    <property type="nucleotide sequence ID" value="NZ_CP029206.1"/>
</dbReference>
<dbReference type="GO" id="GO:0006265">
    <property type="term" value="P:DNA topological change"/>
    <property type="evidence" value="ECO:0007669"/>
    <property type="project" value="InterPro"/>
</dbReference>
<proteinExistence type="predicted"/>
<reference evidence="3" key="1">
    <citation type="submission" date="2018-05" db="EMBL/GenBank/DDBJ databases">
        <title>Complete genome sequence of Actinobacillus porcitonsillarum reference strain 9953L55 (CCUG 46996).</title>
        <authorList>
            <person name="Dona V."/>
            <person name="Perreten V."/>
        </authorList>
    </citation>
    <scope>NUCLEOTIDE SEQUENCE [LARGE SCALE GENOMIC DNA]</scope>
    <source>
        <strain evidence="3">9953L55</strain>
    </source>
</reference>